<reference evidence="1 2" key="1">
    <citation type="submission" date="2019-09" db="EMBL/GenBank/DDBJ databases">
        <title>Actinomadura physcomitrii sp. nov., a novel actinomycete isolated from moss [Physcomitrium sphaericum (Ludw) Fuernr].</title>
        <authorList>
            <person name="Zhuang X."/>
            <person name="Liu C."/>
        </authorList>
    </citation>
    <scope>NUCLEOTIDE SEQUENCE [LARGE SCALE GENOMIC DNA]</scope>
    <source>
        <strain evidence="1 2">HMC1</strain>
    </source>
</reference>
<name>A0A6H9YRM7_9ACTN</name>
<accession>A0A6H9YRM7</accession>
<proteinExistence type="predicted"/>
<evidence type="ECO:0008006" key="3">
    <source>
        <dbReference type="Google" id="ProtNLM"/>
    </source>
</evidence>
<dbReference type="EMBL" id="WBMT01000004">
    <property type="protein sequence ID" value="KAB2350378.1"/>
    <property type="molecule type" value="Genomic_DNA"/>
</dbReference>
<evidence type="ECO:0000313" key="2">
    <source>
        <dbReference type="Proteomes" id="UP000468735"/>
    </source>
</evidence>
<sequence>MLPHLPTEKGPGRPEIGGRVQVRLGELLPQVDQYADRHGLSRAEAVRMLISAGLARDDG</sequence>
<dbReference type="AlphaFoldDB" id="A0A6H9YRM7"/>
<protein>
    <recommendedName>
        <fullName evidence="3">CopG family transcriptional regulator</fullName>
    </recommendedName>
</protein>
<organism evidence="1 2">
    <name type="scientific">Actinomadura rudentiformis</name>
    <dbReference type="NCBI Taxonomy" id="359158"/>
    <lineage>
        <taxon>Bacteria</taxon>
        <taxon>Bacillati</taxon>
        <taxon>Actinomycetota</taxon>
        <taxon>Actinomycetes</taxon>
        <taxon>Streptosporangiales</taxon>
        <taxon>Thermomonosporaceae</taxon>
        <taxon>Actinomadura</taxon>
    </lineage>
</organism>
<gene>
    <name evidence="1" type="ORF">F8566_09140</name>
</gene>
<dbReference type="Proteomes" id="UP000468735">
    <property type="component" value="Unassembled WGS sequence"/>
</dbReference>
<comment type="caution">
    <text evidence="1">The sequence shown here is derived from an EMBL/GenBank/DDBJ whole genome shotgun (WGS) entry which is preliminary data.</text>
</comment>
<keyword evidence="2" id="KW-1185">Reference proteome</keyword>
<evidence type="ECO:0000313" key="1">
    <source>
        <dbReference type="EMBL" id="KAB2350378.1"/>
    </source>
</evidence>